<feature type="region of interest" description="Disordered" evidence="1">
    <location>
        <begin position="397"/>
        <end position="419"/>
    </location>
</feature>
<evidence type="ECO:0000313" key="3">
    <source>
        <dbReference type="Proteomes" id="UP000758155"/>
    </source>
</evidence>
<feature type="compositionally biased region" description="Basic and acidic residues" evidence="1">
    <location>
        <begin position="714"/>
        <end position="745"/>
    </location>
</feature>
<feature type="region of interest" description="Disordered" evidence="1">
    <location>
        <begin position="452"/>
        <end position="488"/>
    </location>
</feature>
<organism evidence="2 3">
    <name type="scientific">Didymella heteroderae</name>
    <dbReference type="NCBI Taxonomy" id="1769908"/>
    <lineage>
        <taxon>Eukaryota</taxon>
        <taxon>Fungi</taxon>
        <taxon>Dikarya</taxon>
        <taxon>Ascomycota</taxon>
        <taxon>Pezizomycotina</taxon>
        <taxon>Dothideomycetes</taxon>
        <taxon>Pleosporomycetidae</taxon>
        <taxon>Pleosporales</taxon>
        <taxon>Pleosporineae</taxon>
        <taxon>Didymellaceae</taxon>
        <taxon>Didymella</taxon>
    </lineage>
</organism>
<keyword evidence="3" id="KW-1185">Reference proteome</keyword>
<feature type="compositionally biased region" description="Basic and acidic residues" evidence="1">
    <location>
        <begin position="844"/>
        <end position="855"/>
    </location>
</feature>
<evidence type="ECO:0000313" key="2">
    <source>
        <dbReference type="EMBL" id="KAF3032904.1"/>
    </source>
</evidence>
<feature type="compositionally biased region" description="Polar residues" evidence="1">
    <location>
        <begin position="116"/>
        <end position="131"/>
    </location>
</feature>
<feature type="compositionally biased region" description="Basic and acidic residues" evidence="1">
    <location>
        <begin position="459"/>
        <end position="484"/>
    </location>
</feature>
<dbReference type="AlphaFoldDB" id="A0A9P4WHT6"/>
<feature type="compositionally biased region" description="Acidic residues" evidence="1">
    <location>
        <begin position="648"/>
        <end position="670"/>
    </location>
</feature>
<feature type="region of interest" description="Disordered" evidence="1">
    <location>
        <begin position="683"/>
        <end position="870"/>
    </location>
</feature>
<evidence type="ECO:0000256" key="1">
    <source>
        <dbReference type="SAM" id="MobiDB-lite"/>
    </source>
</evidence>
<reference evidence="2" key="1">
    <citation type="submission" date="2019-04" db="EMBL/GenBank/DDBJ databases">
        <title>Sequencing of skin fungus with MAO and IRED activity.</title>
        <authorList>
            <person name="Marsaioli A.J."/>
            <person name="Bonatto J.M.C."/>
            <person name="Reis Junior O."/>
        </authorList>
    </citation>
    <scope>NUCLEOTIDE SEQUENCE</scope>
    <source>
        <strain evidence="2">28M1</strain>
    </source>
</reference>
<feature type="region of interest" description="Disordered" evidence="1">
    <location>
        <begin position="643"/>
        <end position="670"/>
    </location>
</feature>
<gene>
    <name evidence="2" type="primary">PRG4_1</name>
    <name evidence="2" type="ORF">E8E12_001692</name>
</gene>
<accession>A0A9P4WHT6</accession>
<dbReference type="OrthoDB" id="10598351at2759"/>
<name>A0A9P4WHT6_9PLEO</name>
<feature type="compositionally biased region" description="Low complexity" evidence="1">
    <location>
        <begin position="686"/>
        <end position="702"/>
    </location>
</feature>
<dbReference type="EMBL" id="SWKV01000090">
    <property type="protein sequence ID" value="KAF3032904.1"/>
    <property type="molecule type" value="Genomic_DNA"/>
</dbReference>
<feature type="region of interest" description="Disordered" evidence="1">
    <location>
        <begin position="116"/>
        <end position="147"/>
    </location>
</feature>
<feature type="compositionally biased region" description="Pro residues" evidence="1">
    <location>
        <begin position="799"/>
        <end position="813"/>
    </location>
</feature>
<sequence length="870" mass="94679">MLLPRFQHVSVNLDPIYAKFLKQADESFATECAEARLFGLEALGDMTQIPVATSEQRFSACDNQDEYLGVDTYSWHECLQVIEDHEWSSSISSSGESVRIDDSACSRELCELNPVSSSDILDPAPSTQTTNRDVETSVLPADTSRNHPPSFFDPENEFASKPAMLFVTHPASAIPNTSERTFVMAETEDTLMEETGPEEWETSPTVTIEVTARISHGNVEPEVQCARSSDEVSHEAKRLKFGRSGQTPEVTTSTRVIEYPPTPAMSDSDLQPIVEDVHNTLSPATEHKPTETVHCKFDSGMATTPSPLRATLCYCPPTVTDERENNDMELVALPVSGPTAPYSHAADGQVILCPPLDWYQTYIARGLVTRSQLLEHDEQVNEIARAAFATPLTIPSTQAASVPSNNGSVTPPASPISQSQEPDLTFVMAALASYSLSPQMLTQAIKRSFTSTETDVDVSEEHAAKRQKLSKEEPVSNEPDREQQLHPAQNDIQKLFEGSERMAAADIEDDAKLGSSTSEAHAVSSTEGLISDTVLDVPLDISAHVAFEGPRKLHPQSHESQIKSVCPVKQLAGEYIQAPDVEMEQCLTTASMSTTLASSPLPPTSCGCSKIELKPLKLLVDSTELIKSEATDIVEHQHSALGEHLSDAEDEEQKMDSETQESEELTEVDDEELSLLSTVMEVADGPTSQDPTPPTKKSTPAPLAISRSDTAAKIPHEAGFRYERRATRSETRTSDRGPARKSPAEEEKDPMPALTIKEEDEPTPNPKTTNGTATKAKGRQTRSAEPPPKRTAVTAVKPSPKPKPKTPAPPDPPSATIKARKTTPKPHAASTESVLGKRKTRRSAALEEEMRKASEVEGNIAKRLTSKDAD</sequence>
<dbReference type="Proteomes" id="UP000758155">
    <property type="component" value="Unassembled WGS sequence"/>
</dbReference>
<protein>
    <submittedName>
        <fullName evidence="2">Proteoglycan-4</fullName>
    </submittedName>
</protein>
<proteinExistence type="predicted"/>
<comment type="caution">
    <text evidence="2">The sequence shown here is derived from an EMBL/GenBank/DDBJ whole genome shotgun (WGS) entry which is preliminary data.</text>
</comment>
<feature type="compositionally biased region" description="Low complexity" evidence="1">
    <location>
        <begin position="766"/>
        <end position="775"/>
    </location>
</feature>